<dbReference type="EMBL" id="QLTK01000004">
    <property type="protein sequence ID" value="RAS35870.1"/>
    <property type="molecule type" value="Genomic_DNA"/>
</dbReference>
<gene>
    <name evidence="1" type="ORF">BX591_104200</name>
</gene>
<dbReference type="Proteomes" id="UP000248918">
    <property type="component" value="Unassembled WGS sequence"/>
</dbReference>
<accession>A0A329CND1</accession>
<organism evidence="1 2">
    <name type="scientific">Paraburkholderia bryophila</name>
    <dbReference type="NCBI Taxonomy" id="420952"/>
    <lineage>
        <taxon>Bacteria</taxon>
        <taxon>Pseudomonadati</taxon>
        <taxon>Pseudomonadota</taxon>
        <taxon>Betaproteobacteria</taxon>
        <taxon>Burkholderiales</taxon>
        <taxon>Burkholderiaceae</taxon>
        <taxon>Paraburkholderia</taxon>
    </lineage>
</organism>
<reference evidence="1 2" key="1">
    <citation type="submission" date="2018-06" db="EMBL/GenBank/DDBJ databases">
        <title>Genomic Encyclopedia of Type Strains, Phase III (KMG-III): the genomes of soil and plant-associated and newly described type strains.</title>
        <authorList>
            <person name="Whitman W."/>
        </authorList>
    </citation>
    <scope>NUCLEOTIDE SEQUENCE [LARGE SCALE GENOMIC DNA]</scope>
    <source>
        <strain evidence="1 2">LMG 23644</strain>
    </source>
</reference>
<proteinExistence type="predicted"/>
<evidence type="ECO:0000313" key="1">
    <source>
        <dbReference type="EMBL" id="RAS35870.1"/>
    </source>
</evidence>
<protein>
    <submittedName>
        <fullName evidence="1">Uncharacterized protein</fullName>
    </submittedName>
</protein>
<name>A0A329CND1_9BURK</name>
<dbReference type="AlphaFoldDB" id="A0A329CND1"/>
<sequence length="69" mass="7627">MRTYARIDSGFVVEIIQPMTDADGNEIPIVDRFTPEFVATLVDVTDSSPMPGSHWTAIETKGVWAFAQP</sequence>
<comment type="caution">
    <text evidence="1">The sequence shown here is derived from an EMBL/GenBank/DDBJ whole genome shotgun (WGS) entry which is preliminary data.</text>
</comment>
<evidence type="ECO:0000313" key="2">
    <source>
        <dbReference type="Proteomes" id="UP000248918"/>
    </source>
</evidence>